<keyword evidence="5" id="KW-1185">Reference proteome</keyword>
<dbReference type="SUPFAM" id="SSF53822">
    <property type="entry name" value="Periplasmic binding protein-like I"/>
    <property type="match status" value="1"/>
</dbReference>
<dbReference type="InterPro" id="IPR028082">
    <property type="entry name" value="Peripla_BP_I"/>
</dbReference>
<evidence type="ECO:0000256" key="1">
    <source>
        <dbReference type="ARBA" id="ARBA00010062"/>
    </source>
</evidence>
<keyword evidence="2" id="KW-0732">Signal</keyword>
<dbReference type="PANTHER" id="PTHR47235:SF1">
    <property type="entry name" value="BLR6548 PROTEIN"/>
    <property type="match status" value="1"/>
</dbReference>
<evidence type="ECO:0000256" key="2">
    <source>
        <dbReference type="ARBA" id="ARBA00022729"/>
    </source>
</evidence>
<dbReference type="CDD" id="cd06326">
    <property type="entry name" value="PBP1_ABC_ligand_binding-like"/>
    <property type="match status" value="1"/>
</dbReference>
<keyword evidence="4" id="KW-0675">Receptor</keyword>
<evidence type="ECO:0000313" key="4">
    <source>
        <dbReference type="EMBL" id="EER59165.1"/>
    </source>
</evidence>
<dbReference type="Pfam" id="PF13458">
    <property type="entry name" value="Peripla_BP_6"/>
    <property type="match status" value="1"/>
</dbReference>
<reference evidence="4 5" key="1">
    <citation type="submission" date="2009-05" db="EMBL/GenBank/DDBJ databases">
        <title>The draft genome of Acidovorax delafieldii 2AN.</title>
        <authorList>
            <consortium name="US DOE Joint Genome Institute (JGI-PGF)"/>
            <person name="Lucas S."/>
            <person name="Copeland A."/>
            <person name="Lapidus A."/>
            <person name="Glavina del Rio T."/>
            <person name="Tice H."/>
            <person name="Bruce D."/>
            <person name="Goodwin L."/>
            <person name="Pitluck S."/>
            <person name="Larimer F."/>
            <person name="Land M.L."/>
            <person name="Hauser L."/>
            <person name="Shelobolina E.S."/>
            <person name="Picardal F."/>
            <person name="Roden E."/>
            <person name="Emerson D."/>
        </authorList>
    </citation>
    <scope>NUCLEOTIDE SEQUENCE [LARGE SCALE GENOMIC DNA]</scope>
    <source>
        <strain evidence="4 5">2AN</strain>
    </source>
</reference>
<dbReference type="InterPro" id="IPR028081">
    <property type="entry name" value="Leu-bd"/>
</dbReference>
<dbReference type="PANTHER" id="PTHR47235">
    <property type="entry name" value="BLR6548 PROTEIN"/>
    <property type="match status" value="1"/>
</dbReference>
<dbReference type="AlphaFoldDB" id="C5T8M6"/>
<accession>C5T8M6</accession>
<dbReference type="Proteomes" id="UP000003856">
    <property type="component" value="Unassembled WGS sequence"/>
</dbReference>
<dbReference type="Gene3D" id="3.40.50.2300">
    <property type="match status" value="2"/>
</dbReference>
<comment type="similarity">
    <text evidence="1">Belongs to the leucine-binding protein family.</text>
</comment>
<dbReference type="EMBL" id="ACQT01000155">
    <property type="protein sequence ID" value="EER59165.1"/>
    <property type="molecule type" value="Genomic_DNA"/>
</dbReference>
<protein>
    <submittedName>
        <fullName evidence="4">Extracellular ligand-binding receptor</fullName>
    </submittedName>
</protein>
<dbReference type="PATRIC" id="fig|573060.9.peg.1767"/>
<name>C5T8M6_ACIDE</name>
<sequence length="410" mass="43863">MRHAGKDAWAVYRGLGWEPMFYKNRDFTMNHIGLGRRQFSVALGAAVVGALPTARAQSESRIVLGQSAAFSGPAAQLGIQFHQGAKLFFDQLNAQGGIGRRMVEIRTLDDGYEPDRCAENTRKFIDEDVFALFGYIGTPTSLAALPLLTQAKVPFFAPFTGAEALRQPFNRLVFHVRASYFDETALIVRQLTNLGVKKIAVFHQNDAYGKAGLDGVARALAEQKLSPVATATVERNSVDVKAAVDKLVAARPDAVVQISAYAAAAAFVRAARKAGFGGTFYNVSFVGTQALADELGKDGAGVVVSQVVPSPYQPSRPITREFLEAIKKGGDKVQANYSSMEGYLAARVFAEGLRQAQAGGKVSRDGLIAGLESIGTQVISGFPVSFSATSHAASKFVEMSMLTGDGRVRT</sequence>
<evidence type="ECO:0000313" key="5">
    <source>
        <dbReference type="Proteomes" id="UP000003856"/>
    </source>
</evidence>
<comment type="caution">
    <text evidence="4">The sequence shown here is derived from an EMBL/GenBank/DDBJ whole genome shotgun (WGS) entry which is preliminary data.</text>
</comment>
<feature type="domain" description="Leucine-binding protein" evidence="3">
    <location>
        <begin position="63"/>
        <end position="394"/>
    </location>
</feature>
<gene>
    <name evidence="4" type="ORF">AcdelDRAFT_3256</name>
</gene>
<organism evidence="4 5">
    <name type="scientific">Acidovorax delafieldii 2AN</name>
    <dbReference type="NCBI Taxonomy" id="573060"/>
    <lineage>
        <taxon>Bacteria</taxon>
        <taxon>Pseudomonadati</taxon>
        <taxon>Pseudomonadota</taxon>
        <taxon>Betaproteobacteria</taxon>
        <taxon>Burkholderiales</taxon>
        <taxon>Comamonadaceae</taxon>
        <taxon>Acidovorax</taxon>
    </lineage>
</organism>
<evidence type="ECO:0000259" key="3">
    <source>
        <dbReference type="Pfam" id="PF13458"/>
    </source>
</evidence>
<proteinExistence type="inferred from homology"/>